<feature type="non-terminal residue" evidence="1">
    <location>
        <position position="1"/>
    </location>
</feature>
<name>A0ABV0Z568_9TELE</name>
<dbReference type="Proteomes" id="UP001469553">
    <property type="component" value="Unassembled WGS sequence"/>
</dbReference>
<dbReference type="EMBL" id="JAHRIP010052087">
    <property type="protein sequence ID" value="MEQ2301349.1"/>
    <property type="molecule type" value="Genomic_DNA"/>
</dbReference>
<accession>A0ABV0Z568</accession>
<proteinExistence type="predicted"/>
<reference evidence="1 2" key="1">
    <citation type="submission" date="2021-06" db="EMBL/GenBank/DDBJ databases">
        <authorList>
            <person name="Palmer J.M."/>
        </authorList>
    </citation>
    <scope>NUCLEOTIDE SEQUENCE [LARGE SCALE GENOMIC DNA]</scope>
    <source>
        <strain evidence="1 2">AS_MEX2019</strain>
        <tissue evidence="1">Muscle</tissue>
    </source>
</reference>
<evidence type="ECO:0000313" key="1">
    <source>
        <dbReference type="EMBL" id="MEQ2301349.1"/>
    </source>
</evidence>
<gene>
    <name evidence="1" type="ORF">AMECASPLE_034928</name>
</gene>
<keyword evidence="2" id="KW-1185">Reference proteome</keyword>
<evidence type="ECO:0000313" key="2">
    <source>
        <dbReference type="Proteomes" id="UP001469553"/>
    </source>
</evidence>
<protein>
    <submittedName>
        <fullName evidence="1">Uncharacterized protein</fullName>
    </submittedName>
</protein>
<organism evidence="1 2">
    <name type="scientific">Ameca splendens</name>
    <dbReference type="NCBI Taxonomy" id="208324"/>
    <lineage>
        <taxon>Eukaryota</taxon>
        <taxon>Metazoa</taxon>
        <taxon>Chordata</taxon>
        <taxon>Craniata</taxon>
        <taxon>Vertebrata</taxon>
        <taxon>Euteleostomi</taxon>
        <taxon>Actinopterygii</taxon>
        <taxon>Neopterygii</taxon>
        <taxon>Teleostei</taxon>
        <taxon>Neoteleostei</taxon>
        <taxon>Acanthomorphata</taxon>
        <taxon>Ovalentaria</taxon>
        <taxon>Atherinomorphae</taxon>
        <taxon>Cyprinodontiformes</taxon>
        <taxon>Goodeidae</taxon>
        <taxon>Ameca</taxon>
    </lineage>
</organism>
<comment type="caution">
    <text evidence="1">The sequence shown here is derived from an EMBL/GenBank/DDBJ whole genome shotgun (WGS) entry which is preliminary data.</text>
</comment>
<sequence length="90" mass="9624">RQRLHLRPPGTLMGTQLMMPEGSWPPVAGGTSTSSIGRVTVLRNVPGCPTPSSWIPHSSAILTLQCYPLPPSHQVPVPVLIRFPLHGGSL</sequence>